<keyword evidence="3" id="KW-0131">Cell cycle</keyword>
<keyword evidence="2" id="KW-0812">Transmembrane</keyword>
<accession>A0A3B0QQG5</accession>
<keyword evidence="3" id="KW-0132">Cell division</keyword>
<proteinExistence type="predicted"/>
<name>A0A3B0QQG5_9ZZZZ</name>
<evidence type="ECO:0000313" key="3">
    <source>
        <dbReference type="EMBL" id="VAV82502.1"/>
    </source>
</evidence>
<keyword evidence="2" id="KW-1133">Transmembrane helix</keyword>
<dbReference type="GO" id="GO:0051301">
    <property type="term" value="P:cell division"/>
    <property type="evidence" value="ECO:0007669"/>
    <property type="project" value="UniProtKB-KW"/>
</dbReference>
<reference evidence="3" key="1">
    <citation type="submission" date="2018-06" db="EMBL/GenBank/DDBJ databases">
        <authorList>
            <person name="Zhirakovskaya E."/>
        </authorList>
    </citation>
    <scope>NUCLEOTIDE SEQUENCE</scope>
</reference>
<sequence length="111" mass="13814">MTKFKNTYKHLFKPFKNIFFLIFIVFAVWMFFFDSNSWFIHNELNNDIEALETEKEYYKKEIEKDKKEIKKLSNVEGLEKYGREKYHMKKKDEEIYLIEYEDSLVKQKEDE</sequence>
<feature type="transmembrane region" description="Helical" evidence="2">
    <location>
        <begin position="15"/>
        <end position="33"/>
    </location>
</feature>
<evidence type="ECO:0000256" key="2">
    <source>
        <dbReference type="SAM" id="Phobius"/>
    </source>
</evidence>
<organism evidence="3">
    <name type="scientific">hydrothermal vent metagenome</name>
    <dbReference type="NCBI Taxonomy" id="652676"/>
    <lineage>
        <taxon>unclassified sequences</taxon>
        <taxon>metagenomes</taxon>
        <taxon>ecological metagenomes</taxon>
    </lineage>
</organism>
<dbReference type="Pfam" id="PF04977">
    <property type="entry name" value="DivIC"/>
    <property type="match status" value="1"/>
</dbReference>
<evidence type="ECO:0000256" key="1">
    <source>
        <dbReference type="SAM" id="Coils"/>
    </source>
</evidence>
<dbReference type="AlphaFoldDB" id="A0A3B0QQG5"/>
<gene>
    <name evidence="3" type="ORF">MNBD_BACTEROID02-361</name>
</gene>
<protein>
    <submittedName>
        <fullName evidence="3">Cell division protein DivIC (FtsB), stabilizes FtsL against RasP cleavage</fullName>
    </submittedName>
</protein>
<dbReference type="InterPro" id="IPR007060">
    <property type="entry name" value="FtsL/DivIC"/>
</dbReference>
<keyword evidence="2" id="KW-0472">Membrane</keyword>
<feature type="coiled-coil region" evidence="1">
    <location>
        <begin position="41"/>
        <end position="75"/>
    </location>
</feature>
<dbReference type="EMBL" id="UOEB01000010">
    <property type="protein sequence ID" value="VAV82502.1"/>
    <property type="molecule type" value="Genomic_DNA"/>
</dbReference>
<keyword evidence="1" id="KW-0175">Coiled coil</keyword>